<keyword evidence="2" id="KW-1185">Reference proteome</keyword>
<evidence type="ECO:0000313" key="1">
    <source>
        <dbReference type="EMBL" id="KGQ70135.1"/>
    </source>
</evidence>
<comment type="caution">
    <text evidence="1">The sequence shown here is derived from an EMBL/GenBank/DDBJ whole genome shotgun (WGS) entry which is preliminary data.</text>
</comment>
<dbReference type="InterPro" id="IPR007215">
    <property type="entry name" value="Sulphur_relay_TusB/DsrH"/>
</dbReference>
<protein>
    <recommendedName>
        <fullName evidence="3">Sulfur transfer complex subunit TusB</fullName>
    </recommendedName>
</protein>
<gene>
    <name evidence="1" type="ORF">OA57_08740</name>
</gene>
<dbReference type="STRING" id="505317.OA57_08740"/>
<sequence>MLYTFAHASYDLVSFEQYIQAASPDDALLFWQDGVWALIKYADKLKDCCGKIYVLQQDLAARNLCLDHLSPYLAISELALSEWVTLTERYFPQFAR</sequence>
<dbReference type="Gene3D" id="3.40.1260.10">
    <property type="entry name" value="DsrEFH-like"/>
    <property type="match status" value="1"/>
</dbReference>
<proteinExistence type="predicted"/>
<dbReference type="GO" id="GO:0002143">
    <property type="term" value="P:tRNA wobble position uridine thiolation"/>
    <property type="evidence" value="ECO:0007669"/>
    <property type="project" value="InterPro"/>
</dbReference>
<dbReference type="RefSeq" id="WP_034616412.1">
    <property type="nucleotide sequence ID" value="NZ_JSUM01000013.1"/>
</dbReference>
<dbReference type="AlphaFoldDB" id="A0A0A3ASV0"/>
<organism evidence="1 2">
    <name type="scientific">Chelonobacter oris</name>
    <dbReference type="NCBI Taxonomy" id="505317"/>
    <lineage>
        <taxon>Bacteria</taxon>
        <taxon>Pseudomonadati</taxon>
        <taxon>Pseudomonadota</taxon>
        <taxon>Gammaproteobacteria</taxon>
        <taxon>Pasteurellales</taxon>
        <taxon>Pasteurellaceae</taxon>
        <taxon>Chelonobacter</taxon>
    </lineage>
</organism>
<name>A0A0A3ASV0_9PAST</name>
<dbReference type="EMBL" id="JSUM01000013">
    <property type="protein sequence ID" value="KGQ70135.1"/>
    <property type="molecule type" value="Genomic_DNA"/>
</dbReference>
<evidence type="ECO:0000313" key="2">
    <source>
        <dbReference type="Proteomes" id="UP000030380"/>
    </source>
</evidence>
<dbReference type="InterPro" id="IPR027396">
    <property type="entry name" value="DsrEFH-like"/>
</dbReference>
<dbReference type="OrthoDB" id="7064722at2"/>
<accession>A0A0A3ASV0</accession>
<evidence type="ECO:0008006" key="3">
    <source>
        <dbReference type="Google" id="ProtNLM"/>
    </source>
</evidence>
<dbReference type="Proteomes" id="UP000030380">
    <property type="component" value="Unassembled WGS sequence"/>
</dbReference>
<dbReference type="Pfam" id="PF04077">
    <property type="entry name" value="DsrH"/>
    <property type="match status" value="1"/>
</dbReference>
<dbReference type="GO" id="GO:0005737">
    <property type="term" value="C:cytoplasm"/>
    <property type="evidence" value="ECO:0007669"/>
    <property type="project" value="InterPro"/>
</dbReference>
<reference evidence="1 2" key="1">
    <citation type="submission" date="2014-11" db="EMBL/GenBank/DDBJ databases">
        <title>Draft genome sequence of Chelonobacter oris 1662T, associated with respiratory disease in Hermann's Tortoises.</title>
        <authorList>
            <person name="Kudirkiene E."/>
            <person name="Hansen M.J."/>
            <person name="Bojesen A.M."/>
        </authorList>
    </citation>
    <scope>NUCLEOTIDE SEQUENCE [LARGE SCALE GENOMIC DNA]</scope>
    <source>
        <strain evidence="1 2">1662</strain>
    </source>
</reference>
<dbReference type="SUPFAM" id="SSF75169">
    <property type="entry name" value="DsrEFH-like"/>
    <property type="match status" value="1"/>
</dbReference>